<evidence type="ECO:0000313" key="4">
    <source>
        <dbReference type="EMBL" id="CRZ11947.1"/>
    </source>
</evidence>
<dbReference type="InterPro" id="IPR036291">
    <property type="entry name" value="NAD(P)-bd_dom_sf"/>
</dbReference>
<dbReference type="InterPro" id="IPR052178">
    <property type="entry name" value="Sec_Metab_Biosynth_SDR"/>
</dbReference>
<dbReference type="InterPro" id="IPR002347">
    <property type="entry name" value="SDR_fam"/>
</dbReference>
<dbReference type="Pfam" id="PF00106">
    <property type="entry name" value="adh_short"/>
    <property type="match status" value="1"/>
</dbReference>
<dbReference type="PRINTS" id="PR00081">
    <property type="entry name" value="GDHRDH"/>
</dbReference>
<dbReference type="EMBL" id="HACM01011505">
    <property type="protein sequence ID" value="CRZ11947.1"/>
    <property type="molecule type" value="Transcribed_RNA"/>
</dbReference>
<dbReference type="PANTHER" id="PTHR43618">
    <property type="entry name" value="7-ALPHA-HYDROXYSTEROID DEHYDROGENASE"/>
    <property type="match status" value="1"/>
</dbReference>
<dbReference type="Gene3D" id="3.40.50.720">
    <property type="entry name" value="NAD(P)-binding Rossmann-like Domain"/>
    <property type="match status" value="1"/>
</dbReference>
<evidence type="ECO:0000256" key="2">
    <source>
        <dbReference type="ARBA" id="ARBA00022857"/>
    </source>
</evidence>
<keyword evidence="2" id="KW-0521">NADP</keyword>
<dbReference type="AlphaFoldDB" id="A0A0H5REI3"/>
<reference evidence="4" key="1">
    <citation type="submission" date="2015-04" db="EMBL/GenBank/DDBJ databases">
        <title>The genome sequence of the plant pathogenic Rhizarian Plasmodiophora brassicae reveals insights in its biotrophic life cycle and the origin of chitin synthesis.</title>
        <authorList>
            <person name="Schwelm A."/>
            <person name="Fogelqvist J."/>
            <person name="Knaust A."/>
            <person name="Julke S."/>
            <person name="Lilja T."/>
            <person name="Dhandapani V."/>
            <person name="Bonilla-Rosso G."/>
            <person name="Karlsson M."/>
            <person name="Shevchenko A."/>
            <person name="Choi S.R."/>
            <person name="Kim H.G."/>
            <person name="Park J.Y."/>
            <person name="Lim Y.P."/>
            <person name="Ludwig-Muller J."/>
            <person name="Dixelius C."/>
        </authorList>
    </citation>
    <scope>NUCLEOTIDE SEQUENCE</scope>
    <source>
        <tissue evidence="4">Potato root galls</tissue>
    </source>
</reference>
<dbReference type="CDD" id="cd05233">
    <property type="entry name" value="SDR_c"/>
    <property type="match status" value="1"/>
</dbReference>
<protein>
    <recommendedName>
        <fullName evidence="5">Ketoreductase (KR) domain-containing protein</fullName>
    </recommendedName>
</protein>
<proteinExistence type="inferred from homology"/>
<sequence length="297" mass="32387">MSGNSCKEGFSRDTSLRVVITGGSSGIGRSVVQEFAEAGHQVLFTYLKNKAGADSLIAKYPNNTHAVYCDQGNLECISNLYRQVKEWLNGSTLHALINNAALGSETVRTYDNVSPVLSKPVRKDDDLDIQDVLGRAWQDEALMRVNALGPLWITNSMIPLMVGPSRCVCIMIGSVGGSSCAVFPEYCPADLMSKAALGYLTRHLAAQHIYDHIDVLCVSPGATITDMFRKSTLDKIGAKVDDFIQKFPKRRLIEPEEIAAALLFLTTQSSCRIFHGSVIDASMGLSTRPGIQTEARR</sequence>
<organism evidence="4">
    <name type="scientific">Spongospora subterranea</name>
    <dbReference type="NCBI Taxonomy" id="70186"/>
    <lineage>
        <taxon>Eukaryota</taxon>
        <taxon>Sar</taxon>
        <taxon>Rhizaria</taxon>
        <taxon>Endomyxa</taxon>
        <taxon>Phytomyxea</taxon>
        <taxon>Plasmodiophorida</taxon>
        <taxon>Plasmodiophoridae</taxon>
        <taxon>Spongospora</taxon>
    </lineage>
</organism>
<comment type="similarity">
    <text evidence="1">Belongs to the short-chain dehydrogenases/reductases (SDR) family.</text>
</comment>
<evidence type="ECO:0008006" key="5">
    <source>
        <dbReference type="Google" id="ProtNLM"/>
    </source>
</evidence>
<name>A0A0H5REI3_9EUKA</name>
<dbReference type="PANTHER" id="PTHR43618:SF8">
    <property type="entry name" value="7ALPHA-HYDROXYSTEROID DEHYDROGENASE"/>
    <property type="match status" value="1"/>
</dbReference>
<evidence type="ECO:0000256" key="1">
    <source>
        <dbReference type="ARBA" id="ARBA00006484"/>
    </source>
</evidence>
<accession>A0A0H5REI3</accession>
<keyword evidence="3" id="KW-0560">Oxidoreductase</keyword>
<evidence type="ECO:0000256" key="3">
    <source>
        <dbReference type="ARBA" id="ARBA00023002"/>
    </source>
</evidence>
<dbReference type="SUPFAM" id="SSF51735">
    <property type="entry name" value="NAD(P)-binding Rossmann-fold domains"/>
    <property type="match status" value="1"/>
</dbReference>
<dbReference type="GO" id="GO:0016491">
    <property type="term" value="F:oxidoreductase activity"/>
    <property type="evidence" value="ECO:0007669"/>
    <property type="project" value="UniProtKB-KW"/>
</dbReference>